<dbReference type="InterPro" id="IPR005950">
    <property type="entry name" value="ModA"/>
</dbReference>
<evidence type="ECO:0000256" key="8">
    <source>
        <dbReference type="ARBA" id="ARBA00023245"/>
    </source>
</evidence>
<dbReference type="SUPFAM" id="SSF53850">
    <property type="entry name" value="Periplasmic binding protein-like II"/>
    <property type="match status" value="1"/>
</dbReference>
<evidence type="ECO:0000256" key="12">
    <source>
        <dbReference type="ARBA" id="ARBA00078141"/>
    </source>
</evidence>
<evidence type="ECO:0000256" key="14">
    <source>
        <dbReference type="SAM" id="SignalP"/>
    </source>
</evidence>
<evidence type="ECO:0000256" key="11">
    <source>
        <dbReference type="ARBA" id="ARBA00073171"/>
    </source>
</evidence>
<dbReference type="GO" id="GO:0030288">
    <property type="term" value="C:outer membrane-bounded periplasmic space"/>
    <property type="evidence" value="ECO:0007669"/>
    <property type="project" value="TreeGrafter"/>
</dbReference>
<dbReference type="GO" id="GO:0046872">
    <property type="term" value="F:metal ion binding"/>
    <property type="evidence" value="ECO:0007669"/>
    <property type="project" value="UniProtKB-KW"/>
</dbReference>
<keyword evidence="5 13" id="KW-0479">Metal-binding</keyword>
<evidence type="ECO:0000256" key="13">
    <source>
        <dbReference type="PIRSR" id="PIRSR004846-1"/>
    </source>
</evidence>
<evidence type="ECO:0000256" key="4">
    <source>
        <dbReference type="ARBA" id="ARBA00022475"/>
    </source>
</evidence>
<evidence type="ECO:0000256" key="9">
    <source>
        <dbReference type="ARBA" id="ARBA00056002"/>
    </source>
</evidence>
<keyword evidence="7" id="KW-0472">Membrane</keyword>
<feature type="binding site" evidence="13">
    <location>
        <position position="62"/>
    </location>
    <ligand>
        <name>molybdate</name>
        <dbReference type="ChEBI" id="CHEBI:36264"/>
    </ligand>
</feature>
<dbReference type="GO" id="GO:0015689">
    <property type="term" value="P:molybdate ion transport"/>
    <property type="evidence" value="ECO:0007669"/>
    <property type="project" value="InterPro"/>
</dbReference>
<feature type="chain" id="PRO_5020768339" description="Molybdate-binding protein ModA" evidence="14">
    <location>
        <begin position="26"/>
        <end position="253"/>
    </location>
</feature>
<evidence type="ECO:0000256" key="3">
    <source>
        <dbReference type="ARBA" id="ARBA00022448"/>
    </source>
</evidence>
<dbReference type="Pfam" id="PF13531">
    <property type="entry name" value="SBP_bac_11"/>
    <property type="match status" value="1"/>
</dbReference>
<organism evidence="15 16">
    <name type="scientific">Shimia litoralis</name>
    <dbReference type="NCBI Taxonomy" id="420403"/>
    <lineage>
        <taxon>Bacteria</taxon>
        <taxon>Pseudomonadati</taxon>
        <taxon>Pseudomonadota</taxon>
        <taxon>Alphaproteobacteria</taxon>
        <taxon>Rhodobacterales</taxon>
        <taxon>Roseobacteraceae</taxon>
    </lineage>
</organism>
<dbReference type="PIRSF" id="PIRSF004846">
    <property type="entry name" value="ModA"/>
    <property type="match status" value="1"/>
</dbReference>
<dbReference type="FunFam" id="3.40.190.10:FF:000030">
    <property type="entry name" value="Molybdate ABC transporter substrate-binding protein"/>
    <property type="match status" value="1"/>
</dbReference>
<keyword evidence="4" id="KW-1003">Cell membrane</keyword>
<dbReference type="PANTHER" id="PTHR30632">
    <property type="entry name" value="MOLYBDATE-BINDING PERIPLASMIC PROTEIN"/>
    <property type="match status" value="1"/>
</dbReference>
<evidence type="ECO:0000256" key="1">
    <source>
        <dbReference type="ARBA" id="ARBA00004236"/>
    </source>
</evidence>
<feature type="binding site" evidence="13">
    <location>
        <position position="189"/>
    </location>
    <ligand>
        <name>molybdate</name>
        <dbReference type="ChEBI" id="CHEBI:36264"/>
    </ligand>
</feature>
<dbReference type="NCBIfam" id="TIGR01256">
    <property type="entry name" value="modA"/>
    <property type="match status" value="1"/>
</dbReference>
<evidence type="ECO:0000313" key="16">
    <source>
        <dbReference type="Proteomes" id="UP000306575"/>
    </source>
</evidence>
<dbReference type="EMBL" id="SULI01000004">
    <property type="protein sequence ID" value="TKZ21656.1"/>
    <property type="molecule type" value="Genomic_DNA"/>
</dbReference>
<evidence type="ECO:0000256" key="10">
    <source>
        <dbReference type="ARBA" id="ARBA00062515"/>
    </source>
</evidence>
<dbReference type="GO" id="GO:0005886">
    <property type="term" value="C:plasma membrane"/>
    <property type="evidence" value="ECO:0007669"/>
    <property type="project" value="UniProtKB-SubCell"/>
</dbReference>
<comment type="caution">
    <text evidence="15">The sequence shown here is derived from an EMBL/GenBank/DDBJ whole genome shotgun (WGS) entry which is preliminary data.</text>
</comment>
<evidence type="ECO:0000256" key="6">
    <source>
        <dbReference type="ARBA" id="ARBA00022729"/>
    </source>
</evidence>
<dbReference type="OrthoDB" id="9785015at2"/>
<keyword evidence="16" id="KW-1185">Reference proteome</keyword>
<dbReference type="InterPro" id="IPR050682">
    <property type="entry name" value="ModA/WtpA"/>
</dbReference>
<comment type="similarity">
    <text evidence="2">Belongs to the bacterial solute-binding protein ModA family.</text>
</comment>
<feature type="signal peptide" evidence="14">
    <location>
        <begin position="1"/>
        <end position="25"/>
    </location>
</feature>
<feature type="binding site" evidence="13">
    <location>
        <position position="171"/>
    </location>
    <ligand>
        <name>molybdate</name>
        <dbReference type="ChEBI" id="CHEBI:36264"/>
    </ligand>
</feature>
<accession>A0A4U7N8G2</accession>
<evidence type="ECO:0000256" key="7">
    <source>
        <dbReference type="ARBA" id="ARBA00023136"/>
    </source>
</evidence>
<feature type="binding site" evidence="13">
    <location>
        <position position="35"/>
    </location>
    <ligand>
        <name>molybdate</name>
        <dbReference type="ChEBI" id="CHEBI:36264"/>
    </ligand>
</feature>
<evidence type="ECO:0000256" key="2">
    <source>
        <dbReference type="ARBA" id="ARBA00009175"/>
    </source>
</evidence>
<name>A0A4U7N8G2_9RHOB</name>
<reference evidence="15 16" key="1">
    <citation type="submission" date="2019-04" db="EMBL/GenBank/DDBJ databases">
        <title>Genome sequence of Pelagicola litoralis CL-ES2.</title>
        <authorList>
            <person name="Cao J."/>
        </authorList>
    </citation>
    <scope>NUCLEOTIDE SEQUENCE [LARGE SCALE GENOMIC DNA]</scope>
    <source>
        <strain evidence="15 16">CL-ES2</strain>
    </source>
</reference>
<comment type="function">
    <text evidence="9">Involved in the transport of molybdenum into the cell. Part of the binding-protein-dependent transport system ModABCD.</text>
</comment>
<dbReference type="Proteomes" id="UP000306575">
    <property type="component" value="Unassembled WGS sequence"/>
</dbReference>
<comment type="subunit">
    <text evidence="10">The complex is composed of two ATP-binding proteins (ModC), two transmembrane proteins (ModB) and a solute-binding protein (ModA).</text>
</comment>
<gene>
    <name evidence="15" type="primary">modA</name>
    <name evidence="15" type="ORF">FAP39_05465</name>
</gene>
<comment type="subcellular location">
    <subcellularLocation>
        <location evidence="1">Cell membrane</location>
    </subcellularLocation>
</comment>
<dbReference type="PANTHER" id="PTHR30632:SF17">
    <property type="entry name" value="MOLYBDATE-BINDING PROTEIN MODA"/>
    <property type="match status" value="1"/>
</dbReference>
<keyword evidence="3" id="KW-0813">Transport</keyword>
<dbReference type="AlphaFoldDB" id="A0A4U7N8G2"/>
<keyword evidence="13" id="KW-0500">Molybdenum</keyword>
<dbReference type="Gene3D" id="3.40.190.10">
    <property type="entry name" value="Periplasmic binding protein-like II"/>
    <property type="match status" value="2"/>
</dbReference>
<proteinExistence type="inferred from homology"/>
<dbReference type="GO" id="GO:0030973">
    <property type="term" value="F:molybdate ion binding"/>
    <property type="evidence" value="ECO:0007669"/>
    <property type="project" value="TreeGrafter"/>
</dbReference>
<keyword evidence="6 14" id="KW-0732">Signal</keyword>
<feature type="binding site" evidence="13">
    <location>
        <position position="144"/>
    </location>
    <ligand>
        <name>molybdate</name>
        <dbReference type="ChEBI" id="CHEBI:36264"/>
    </ligand>
</feature>
<evidence type="ECO:0000313" key="15">
    <source>
        <dbReference type="EMBL" id="TKZ21656.1"/>
    </source>
</evidence>
<protein>
    <recommendedName>
        <fullName evidence="11">Molybdate-binding protein ModA</fullName>
    </recommendedName>
    <alternativeName>
        <fullName evidence="12">Molybdate/tungstate-binding protein ModA</fullName>
    </alternativeName>
</protein>
<keyword evidence="8" id="KW-0826">Tungsten</keyword>
<sequence length="253" mass="26540">MNVLRQLLGVVFGVAVGLASAPSLAGEVTVFAASSLKTALDEIAVQWQTSSGHTMRVSYAGSSALARQIQQGAPADIFVSANVDWMDVLDQQGLLRDNSRRDLLGNRLVLIGTDPTPAALVSDDILDRLDGGPLAMAMVSAVPAGIYGVQAWTALHIWDDLKPHVAQTDNVRSALALVALGEANLGVVYASDVVASSDIHVVASFPQTLHDPIIYPVARVSENPLNISAMTFLAGAAATEIFRKNGFTVLGGQ</sequence>
<evidence type="ECO:0000256" key="5">
    <source>
        <dbReference type="ARBA" id="ARBA00022723"/>
    </source>
</evidence>